<feature type="domain" description="Spore protein YkvP/CgeB glycosyl transferase-like" evidence="1">
    <location>
        <begin position="182"/>
        <end position="319"/>
    </location>
</feature>
<keyword evidence="2" id="KW-0808">Transferase</keyword>
<protein>
    <submittedName>
        <fullName evidence="2">Group 1 glycosyl transferase</fullName>
    </submittedName>
</protein>
<accession>A0A378Y1X0</accession>
<reference evidence="2 3" key="1">
    <citation type="submission" date="2018-06" db="EMBL/GenBank/DDBJ databases">
        <authorList>
            <consortium name="Pathogen Informatics"/>
            <person name="Doyle S."/>
        </authorList>
    </citation>
    <scope>NUCLEOTIDE SEQUENCE [LARGE SCALE GENOMIC DNA]</scope>
    <source>
        <strain evidence="2 3">NCTC10343</strain>
    </source>
</reference>
<evidence type="ECO:0000259" key="1">
    <source>
        <dbReference type="Pfam" id="PF13524"/>
    </source>
</evidence>
<evidence type="ECO:0000313" key="3">
    <source>
        <dbReference type="Proteomes" id="UP000254400"/>
    </source>
</evidence>
<dbReference type="InterPro" id="IPR055259">
    <property type="entry name" value="YkvP/CgeB_Glyco_trans-like"/>
</dbReference>
<evidence type="ECO:0000313" key="2">
    <source>
        <dbReference type="EMBL" id="SUA70359.1"/>
    </source>
</evidence>
<dbReference type="SUPFAM" id="SSF53756">
    <property type="entry name" value="UDP-Glycosyltransferase/glycogen phosphorylase"/>
    <property type="match status" value="1"/>
</dbReference>
<dbReference type="Gene3D" id="3.40.50.2000">
    <property type="entry name" value="Glycogen Phosphorylase B"/>
    <property type="match status" value="1"/>
</dbReference>
<organism evidence="2 3">
    <name type="scientific">Paenibacillus polymyxa</name>
    <name type="common">Bacillus polymyxa</name>
    <dbReference type="NCBI Taxonomy" id="1406"/>
    <lineage>
        <taxon>Bacteria</taxon>
        <taxon>Bacillati</taxon>
        <taxon>Bacillota</taxon>
        <taxon>Bacilli</taxon>
        <taxon>Bacillales</taxon>
        <taxon>Paenibacillaceae</taxon>
        <taxon>Paenibacillus</taxon>
    </lineage>
</organism>
<dbReference type="GO" id="GO:0016740">
    <property type="term" value="F:transferase activity"/>
    <property type="evidence" value="ECO:0007669"/>
    <property type="project" value="UniProtKB-KW"/>
</dbReference>
<dbReference type="EMBL" id="UGSC01000001">
    <property type="protein sequence ID" value="SUA70359.1"/>
    <property type="molecule type" value="Genomic_DNA"/>
</dbReference>
<dbReference type="AlphaFoldDB" id="A0A378Y1X0"/>
<gene>
    <name evidence="2" type="ORF">NCTC10343_03230</name>
</gene>
<dbReference type="Proteomes" id="UP000254400">
    <property type="component" value="Unassembled WGS sequence"/>
</dbReference>
<dbReference type="RefSeq" id="WP_019687754.1">
    <property type="nucleotide sequence ID" value="NZ_CP036496.1"/>
</dbReference>
<sequence length="334" mass="38581">MKQKIILYPPTLNWDFLTQRPQQIVKQFARRGWTVVFCNNTQSDKPPEEVEPNLFVYHSFEEVLKLIKHRSIKVDIFYYTWAKSAQYVEDIKAKINIYDSVDSFSDWYEYEDDAIKKADIVLTSSQFLYDLRSKSSESTYLVRNACPESYINKPSQIPEEYKTLNGPIALFSGAIGSWVDTRLIRKVAEKYTTVLVGQEFGKECPSNVIKLGTKDHDDLYNYYAHADVCLLPFNTKLEITQAACAIKMFEHMAAGKITVATKWMETEIYDEAVLVADNDDEFLAQVDKAIELGKMDTYKDICLKHAKENTWEKRSEQILKAINDYCLKSGVILD</sequence>
<name>A0A378Y1X0_PAEPO</name>
<proteinExistence type="predicted"/>
<dbReference type="GeneID" id="93346583"/>
<dbReference type="Pfam" id="PF13524">
    <property type="entry name" value="Glyco_trans_1_2"/>
    <property type="match status" value="1"/>
</dbReference>